<feature type="domain" description="FAD-binding PCMH-type" evidence="2">
    <location>
        <begin position="81"/>
        <end position="284"/>
    </location>
</feature>
<keyword evidence="4" id="KW-1185">Reference proteome</keyword>
<dbReference type="InParanoid" id="A0A0C3BVG7"/>
<dbReference type="SUPFAM" id="SSF56176">
    <property type="entry name" value="FAD-binding/transporter-associated domain-like"/>
    <property type="match status" value="1"/>
</dbReference>
<dbReference type="InterPro" id="IPR016169">
    <property type="entry name" value="FAD-bd_PCMH_sub2"/>
</dbReference>
<protein>
    <recommendedName>
        <fullName evidence="2">FAD-binding PCMH-type domain-containing protein</fullName>
    </recommendedName>
</protein>
<evidence type="ECO:0000259" key="2">
    <source>
        <dbReference type="PROSITE" id="PS51387"/>
    </source>
</evidence>
<organism evidence="3 4">
    <name type="scientific">Piloderma croceum (strain F 1598)</name>
    <dbReference type="NCBI Taxonomy" id="765440"/>
    <lineage>
        <taxon>Eukaryota</taxon>
        <taxon>Fungi</taxon>
        <taxon>Dikarya</taxon>
        <taxon>Basidiomycota</taxon>
        <taxon>Agaricomycotina</taxon>
        <taxon>Agaricomycetes</taxon>
        <taxon>Agaricomycetidae</taxon>
        <taxon>Atheliales</taxon>
        <taxon>Atheliaceae</taxon>
        <taxon>Piloderma</taxon>
    </lineage>
</organism>
<dbReference type="GO" id="GO:0071949">
    <property type="term" value="F:FAD binding"/>
    <property type="evidence" value="ECO:0007669"/>
    <property type="project" value="InterPro"/>
</dbReference>
<dbReference type="OrthoDB" id="610608at2759"/>
<dbReference type="Gene3D" id="3.30.43.10">
    <property type="entry name" value="Uridine Diphospho-n-acetylenolpyruvylglucosamine Reductase, domain 2"/>
    <property type="match status" value="1"/>
</dbReference>
<dbReference type="InterPro" id="IPR010031">
    <property type="entry name" value="FAD_lactone_oxidase-like"/>
</dbReference>
<reference evidence="3 4" key="1">
    <citation type="submission" date="2014-04" db="EMBL/GenBank/DDBJ databases">
        <authorList>
            <consortium name="DOE Joint Genome Institute"/>
            <person name="Kuo A."/>
            <person name="Tarkka M."/>
            <person name="Buscot F."/>
            <person name="Kohler A."/>
            <person name="Nagy L.G."/>
            <person name="Floudas D."/>
            <person name="Copeland A."/>
            <person name="Barry K.W."/>
            <person name="Cichocki N."/>
            <person name="Veneault-Fourrey C."/>
            <person name="LaButti K."/>
            <person name="Lindquist E.A."/>
            <person name="Lipzen A."/>
            <person name="Lundell T."/>
            <person name="Morin E."/>
            <person name="Murat C."/>
            <person name="Sun H."/>
            <person name="Tunlid A."/>
            <person name="Henrissat B."/>
            <person name="Grigoriev I.V."/>
            <person name="Hibbett D.S."/>
            <person name="Martin F."/>
            <person name="Nordberg H.P."/>
            <person name="Cantor M.N."/>
            <person name="Hua S.X."/>
        </authorList>
    </citation>
    <scope>NUCLEOTIDE SEQUENCE [LARGE SCALE GENOMIC DNA]</scope>
    <source>
        <strain evidence="3 4">F 1598</strain>
    </source>
</reference>
<dbReference type="GO" id="GO:0016020">
    <property type="term" value="C:membrane"/>
    <property type="evidence" value="ECO:0007669"/>
    <property type="project" value="InterPro"/>
</dbReference>
<accession>A0A0C3BVG7</accession>
<gene>
    <name evidence="3" type="ORF">PILCRDRAFT_821441</name>
</gene>
<dbReference type="Gene3D" id="3.30.465.10">
    <property type="match status" value="1"/>
</dbReference>
<dbReference type="GO" id="GO:0003885">
    <property type="term" value="F:D-arabinono-1,4-lactone oxidase activity"/>
    <property type="evidence" value="ECO:0007669"/>
    <property type="project" value="InterPro"/>
</dbReference>
<dbReference type="Gene3D" id="3.30.70.2520">
    <property type="match status" value="1"/>
</dbReference>
<reference evidence="4" key="2">
    <citation type="submission" date="2015-01" db="EMBL/GenBank/DDBJ databases">
        <title>Evolutionary Origins and Diversification of the Mycorrhizal Mutualists.</title>
        <authorList>
            <consortium name="DOE Joint Genome Institute"/>
            <consortium name="Mycorrhizal Genomics Consortium"/>
            <person name="Kohler A."/>
            <person name="Kuo A."/>
            <person name="Nagy L.G."/>
            <person name="Floudas D."/>
            <person name="Copeland A."/>
            <person name="Barry K.W."/>
            <person name="Cichocki N."/>
            <person name="Veneault-Fourrey C."/>
            <person name="LaButti K."/>
            <person name="Lindquist E.A."/>
            <person name="Lipzen A."/>
            <person name="Lundell T."/>
            <person name="Morin E."/>
            <person name="Murat C."/>
            <person name="Riley R."/>
            <person name="Ohm R."/>
            <person name="Sun H."/>
            <person name="Tunlid A."/>
            <person name="Henrissat B."/>
            <person name="Grigoriev I.V."/>
            <person name="Hibbett D.S."/>
            <person name="Martin F."/>
        </authorList>
    </citation>
    <scope>NUCLEOTIDE SEQUENCE [LARGE SCALE GENOMIC DNA]</scope>
    <source>
        <strain evidence="4">F 1598</strain>
    </source>
</reference>
<sequence>MCLSSFRWFRSVSSSDDPHSYIHGVLERGDHGPYRHIQFDLRTLNDAIQKDAERIARSIEADVKNAVAGNRDEEVTIQNHLGNVTFKCLVSTPHNLSELVQIIGKAKRENQSVKAIGGFYAFSPVCETTGYAIKTDHLVGTSPTPAATLKDPARAEGLYDVLCGTSLQKVVEVLEKDGRALLNLGGFAGQSSIGATATGTHGSGLTVPPLASMILGINLISGQFDTSSGLPVQYRIEPTNGITNPKSHPPSWVLIQDDREFNAAMTGLGAMGVIYSTTITTVPFYWVRELREMVDWPTAKGLLEQGAQGDILKYHNAEVWINPYTSKVLLTRREKLTTPPAGELAGPNSHMFTAITKDLSALHAVVDHIFSDPVIDLEGLLGIILALLLRLFPLLLPAALDLALQTQDHVQPKVAKYYDIYEIGLADNFPAISTEISYPMTSYLSAADATISLLQKLRKQDIHQAVVSPVSLRFTASTPANLSMSYSTNPSQSSGRCYLELPSLFYFYKSVQVYDAISKPHTEESVNMYQGRMHWGQYITPSFTTLQYQPHDPEFYASITSFKEVAEKFDPGHMMANAFLRKVIWLETGN</sequence>
<dbReference type="EMBL" id="KN832999">
    <property type="protein sequence ID" value="KIM81357.1"/>
    <property type="molecule type" value="Genomic_DNA"/>
</dbReference>
<proteinExistence type="predicted"/>
<dbReference type="Proteomes" id="UP000054166">
    <property type="component" value="Unassembled WGS sequence"/>
</dbReference>
<dbReference type="PROSITE" id="PS51387">
    <property type="entry name" value="FAD_PCMH"/>
    <property type="match status" value="1"/>
</dbReference>
<dbReference type="AlphaFoldDB" id="A0A0C3BVG7"/>
<dbReference type="PANTHER" id="PTHR43762:SF1">
    <property type="entry name" value="D-ARABINONO-1,4-LACTONE OXIDASE"/>
    <property type="match status" value="1"/>
</dbReference>
<dbReference type="InterPro" id="IPR036318">
    <property type="entry name" value="FAD-bd_PCMH-like_sf"/>
</dbReference>
<dbReference type="HOGENOM" id="CLU_003896_2_0_1"/>
<dbReference type="InterPro" id="IPR016167">
    <property type="entry name" value="FAD-bd_PCMH_sub1"/>
</dbReference>
<evidence type="ECO:0000256" key="1">
    <source>
        <dbReference type="ARBA" id="ARBA00023002"/>
    </source>
</evidence>
<dbReference type="PANTHER" id="PTHR43762">
    <property type="entry name" value="L-GULONOLACTONE OXIDASE"/>
    <property type="match status" value="1"/>
</dbReference>
<evidence type="ECO:0000313" key="3">
    <source>
        <dbReference type="EMBL" id="KIM81357.1"/>
    </source>
</evidence>
<dbReference type="InterPro" id="IPR016166">
    <property type="entry name" value="FAD-bd_PCMH"/>
</dbReference>
<dbReference type="InterPro" id="IPR007173">
    <property type="entry name" value="ALO_C"/>
</dbReference>
<name>A0A0C3BVG7_PILCF</name>
<dbReference type="Pfam" id="PF04030">
    <property type="entry name" value="ALO"/>
    <property type="match status" value="1"/>
</dbReference>
<keyword evidence="1" id="KW-0560">Oxidoreductase</keyword>
<dbReference type="STRING" id="765440.A0A0C3BVG7"/>
<evidence type="ECO:0000313" key="4">
    <source>
        <dbReference type="Proteomes" id="UP000054166"/>
    </source>
</evidence>